<dbReference type="InterPro" id="IPR005093">
    <property type="entry name" value="RNArep_beta"/>
</dbReference>
<dbReference type="GO" id="GO:0046872">
    <property type="term" value="F:metal ion binding"/>
    <property type="evidence" value="ECO:0007669"/>
    <property type="project" value="UniProtKB-KW"/>
</dbReference>
<feature type="binding site" evidence="8">
    <location>
        <position position="264"/>
    </location>
    <ligand>
        <name>Mg(2+)</name>
        <dbReference type="ChEBI" id="CHEBI:18420"/>
        <label>2</label>
    </ligand>
</feature>
<accession>A0A6H0DIH1</accession>
<feature type="binding site" evidence="8">
    <location>
        <position position="349"/>
    </location>
    <ligand>
        <name>Mg(2+)</name>
        <dbReference type="ChEBI" id="CHEBI:18420"/>
        <label>2</label>
    </ligand>
</feature>
<comment type="catalytic activity">
    <reaction evidence="7">
        <text>RNA(n) + a ribonucleoside 5'-triphosphate = RNA(n+1) + diphosphate</text>
        <dbReference type="Rhea" id="RHEA:21248"/>
        <dbReference type="Rhea" id="RHEA-COMP:14527"/>
        <dbReference type="Rhea" id="RHEA-COMP:17342"/>
        <dbReference type="ChEBI" id="CHEBI:33019"/>
        <dbReference type="ChEBI" id="CHEBI:61557"/>
        <dbReference type="ChEBI" id="CHEBI:140395"/>
        <dbReference type="EC" id="2.7.7.48"/>
    </reaction>
</comment>
<reference evidence="10" key="1">
    <citation type="submission" date="2020-01" db="EMBL/GenBank/DDBJ databases">
        <title>Sustained virome diversity in Antarctic penguins and their ticks: geographical connectedness and no evidence for low pathogen pressure.</title>
        <authorList>
            <person name="Wille M."/>
            <person name="Harvey E."/>
            <person name="Shi M."/>
            <person name="Gonzalez-Acuna D."/>
            <person name="Holmes E.C."/>
            <person name="Hurt A.C."/>
        </authorList>
    </citation>
    <scope>NUCLEOTIDE SEQUENCE</scope>
    <source>
        <strain evidence="10">Antarctic61</strain>
    </source>
</reference>
<evidence type="ECO:0000256" key="1">
    <source>
        <dbReference type="ARBA" id="ARBA00012494"/>
    </source>
</evidence>
<keyword evidence="3" id="KW-0548">Nucleotidyltransferase</keyword>
<evidence type="ECO:0000256" key="5">
    <source>
        <dbReference type="ARBA" id="ARBA00022953"/>
    </source>
</evidence>
<dbReference type="GO" id="GO:0000166">
    <property type="term" value="F:nucleotide binding"/>
    <property type="evidence" value="ECO:0007669"/>
    <property type="project" value="UniProtKB-KW"/>
</dbReference>
<dbReference type="SUPFAM" id="SSF56672">
    <property type="entry name" value="DNA/RNA polymerases"/>
    <property type="match status" value="1"/>
</dbReference>
<feature type="binding site" evidence="8">
    <location>
        <position position="348"/>
    </location>
    <ligand>
        <name>Mg(2+)</name>
        <dbReference type="ChEBI" id="CHEBI:18420"/>
        <label>2</label>
    </ligand>
</feature>
<comment type="cofactor">
    <cofactor evidence="8">
        <name>Mg(2+)</name>
        <dbReference type="ChEBI" id="CHEBI:18420"/>
    </cofactor>
    <text evidence="8">Binds 2 Mg(2+) per subunit.</text>
</comment>
<evidence type="ECO:0000256" key="2">
    <source>
        <dbReference type="ARBA" id="ARBA00022679"/>
    </source>
</evidence>
<keyword evidence="8" id="KW-0460">Magnesium</keyword>
<evidence type="ECO:0000256" key="7">
    <source>
        <dbReference type="ARBA" id="ARBA00048744"/>
    </source>
</evidence>
<evidence type="ECO:0000256" key="6">
    <source>
        <dbReference type="ARBA" id="ARBA00030248"/>
    </source>
</evidence>
<dbReference type="GO" id="GO:0039694">
    <property type="term" value="P:viral RNA genome replication"/>
    <property type="evidence" value="ECO:0007669"/>
    <property type="project" value="InterPro"/>
</dbReference>
<dbReference type="InterPro" id="IPR043502">
    <property type="entry name" value="DNA/RNA_pol_sf"/>
</dbReference>
<keyword evidence="2" id="KW-0808">Transferase</keyword>
<evidence type="ECO:0000259" key="9">
    <source>
        <dbReference type="PROSITE" id="PS50522"/>
    </source>
</evidence>
<protein>
    <recommendedName>
        <fullName evidence="1">RNA-directed RNA polymerase</fullName>
        <ecNumber evidence="1">2.7.7.48</ecNumber>
    </recommendedName>
    <alternativeName>
        <fullName evidence="6">RNA replicase beta chain</fullName>
    </alternativeName>
</protein>
<sequence length="547" mass="62035">MKTQKHVRHRQVCRDLTNKVIRSLASHAPTEIGLAFEAALESDFSKYEELNIRHYFDESVDTFSLAYQLIKLVSSYPFYDAVDKKTATIEKYLKNYRDMEELNKTLIQGLRLPFEDEIAALAAAILGRCPEPDEITSYRHGPGATLGVTSQQAPVYKCSALDIGTNARTCFSLATNYCSYIPDKLQSIETTRLAMVPKSSFINRMIEVSQTWNVWLQLGYGREIESRLRRIGIYLRPKDGFHTPTYHGRLAKRGSLDGSVTTADFASASDRISLEVVKRLLKKSDPMWLYWLTQLRSTHFELEGVRYRHQIFSGMGNGFTFPLETLLFYCIARVVTHPQEGLVSAFGDDVILPSTAFQAFVDISSAWGLKINVEKTYSSTDPFRESCGYDYFKGHRVFKNKCPEYRGGSEVGSILYITGMHNLLYRLGTEEEQCALDPRYAEAMCRARRGAERLKLQIPLTQYGYIGWHAADEYRETVYKDWIAYTPALIPSKRKQWYVDKRTGSTVANGRTLSSTSLMQHALNGGSSEGSGRAGRLELRAGLNVLR</sequence>
<dbReference type="Pfam" id="PF03431">
    <property type="entry name" value="RNA_replicase_B"/>
    <property type="match status" value="1"/>
</dbReference>
<dbReference type="EC" id="2.7.7.48" evidence="1"/>
<dbReference type="InterPro" id="IPR007096">
    <property type="entry name" value="RNA-dir_Rpol_cat_phage"/>
</dbReference>
<organism evidence="10">
    <name type="scientific">Cooper virus</name>
    <dbReference type="NCBI Taxonomy" id="2707208"/>
    <lineage>
        <taxon>Viruses</taxon>
        <taxon>Riboviria</taxon>
    </lineage>
</organism>
<feature type="domain" description="RdRp catalytic" evidence="9">
    <location>
        <begin position="249"/>
        <end position="380"/>
    </location>
</feature>
<dbReference type="GO" id="GO:0003968">
    <property type="term" value="F:RNA-directed RNA polymerase activity"/>
    <property type="evidence" value="ECO:0007669"/>
    <property type="project" value="UniProtKB-KW"/>
</dbReference>
<dbReference type="PROSITE" id="PS50522">
    <property type="entry name" value="RDRP_PHAGE"/>
    <property type="match status" value="1"/>
</dbReference>
<evidence type="ECO:0000256" key="4">
    <source>
        <dbReference type="ARBA" id="ARBA00022741"/>
    </source>
</evidence>
<keyword evidence="10" id="KW-0696">RNA-directed RNA polymerase</keyword>
<proteinExistence type="predicted"/>
<name>A0A6H0DIH1_9VIRU</name>
<evidence type="ECO:0000256" key="3">
    <source>
        <dbReference type="ARBA" id="ARBA00022695"/>
    </source>
</evidence>
<dbReference type="EMBL" id="MT025126">
    <property type="protein sequence ID" value="QIS88006.1"/>
    <property type="molecule type" value="Genomic_RNA"/>
</dbReference>
<keyword evidence="8" id="KW-0479">Metal-binding</keyword>
<keyword evidence="4" id="KW-0547">Nucleotide-binding</keyword>
<evidence type="ECO:0000256" key="8">
    <source>
        <dbReference type="PIRSR" id="PIRSR605093-1"/>
    </source>
</evidence>
<evidence type="ECO:0000313" key="10">
    <source>
        <dbReference type="EMBL" id="QIS88006.1"/>
    </source>
</evidence>
<keyword evidence="5" id="KW-0693">Viral RNA replication</keyword>